<dbReference type="InterPro" id="IPR050155">
    <property type="entry name" value="HAD-like_hydrolase_sf"/>
</dbReference>
<dbReference type="GO" id="GO:0008967">
    <property type="term" value="F:phosphoglycolate phosphatase activity"/>
    <property type="evidence" value="ECO:0007669"/>
    <property type="project" value="TreeGrafter"/>
</dbReference>
<organism evidence="1 2">
    <name type="scientific">Candidatus Nomurabacteria bacterium GW2011_GWB1_47_6</name>
    <dbReference type="NCBI Taxonomy" id="1618749"/>
    <lineage>
        <taxon>Bacteria</taxon>
        <taxon>Candidatus Nomuraibacteriota</taxon>
    </lineage>
</organism>
<dbReference type="InterPro" id="IPR006439">
    <property type="entry name" value="HAD-SF_hydro_IA"/>
</dbReference>
<protein>
    <submittedName>
        <fullName evidence="1">Pyrophosphatase PpaX</fullName>
    </submittedName>
</protein>
<dbReference type="InterPro" id="IPR036412">
    <property type="entry name" value="HAD-like_sf"/>
</dbReference>
<dbReference type="SFLD" id="SFLDG01129">
    <property type="entry name" value="C1.5:_HAD__Beta-PGM__Phosphata"/>
    <property type="match status" value="1"/>
</dbReference>
<comment type="caution">
    <text evidence="1">The sequence shown here is derived from an EMBL/GenBank/DDBJ whole genome shotgun (WGS) entry which is preliminary data.</text>
</comment>
<dbReference type="GO" id="GO:0005829">
    <property type="term" value="C:cytosol"/>
    <property type="evidence" value="ECO:0007669"/>
    <property type="project" value="TreeGrafter"/>
</dbReference>
<dbReference type="NCBIfam" id="TIGR01549">
    <property type="entry name" value="HAD-SF-IA-v1"/>
    <property type="match status" value="1"/>
</dbReference>
<dbReference type="InterPro" id="IPR023198">
    <property type="entry name" value="PGP-like_dom2"/>
</dbReference>
<dbReference type="EMBL" id="LCOJ01000001">
    <property type="protein sequence ID" value="KKU75944.1"/>
    <property type="molecule type" value="Genomic_DNA"/>
</dbReference>
<name>A0A0G1T2F1_9BACT</name>
<reference evidence="1" key="1">
    <citation type="journal article" date="2015" name="Nature">
        <title>rRNA introns, odd ribosomes, and small enigmatic genomes across a large radiation of phyla.</title>
        <authorList>
            <person name="Brown C.T."/>
            <person name="Hug L.A."/>
            <person name="Thomas B.C."/>
            <person name="Sharon I."/>
            <person name="Castelle C.J."/>
            <person name="Singh A."/>
            <person name="Wilkins M.J."/>
            <person name="Williams K.H."/>
            <person name="Banfield J.F."/>
        </authorList>
    </citation>
    <scope>NUCLEOTIDE SEQUENCE [LARGE SCALE GENOMIC DNA]</scope>
</reference>
<dbReference type="SUPFAM" id="SSF56784">
    <property type="entry name" value="HAD-like"/>
    <property type="match status" value="1"/>
</dbReference>
<evidence type="ECO:0000313" key="2">
    <source>
        <dbReference type="Proteomes" id="UP000034879"/>
    </source>
</evidence>
<dbReference type="AlphaFoldDB" id="A0A0G1T2F1"/>
<dbReference type="PANTHER" id="PTHR43434">
    <property type="entry name" value="PHOSPHOGLYCOLATE PHOSPHATASE"/>
    <property type="match status" value="1"/>
</dbReference>
<gene>
    <name evidence="1" type="ORF">UY01_C0001G0040</name>
</gene>
<dbReference type="SFLD" id="SFLDG01135">
    <property type="entry name" value="C1.5.6:_HAD__Beta-PGM__Phospha"/>
    <property type="match status" value="1"/>
</dbReference>
<dbReference type="InterPro" id="IPR023214">
    <property type="entry name" value="HAD_sf"/>
</dbReference>
<dbReference type="SFLD" id="SFLDS00003">
    <property type="entry name" value="Haloacid_Dehalogenase"/>
    <property type="match status" value="1"/>
</dbReference>
<dbReference type="Proteomes" id="UP000034879">
    <property type="component" value="Unassembled WGS sequence"/>
</dbReference>
<dbReference type="Pfam" id="PF13419">
    <property type="entry name" value="HAD_2"/>
    <property type="match status" value="1"/>
</dbReference>
<sequence>MKNITTILFDIDGTLLDTREFILQAFEHALRTHEYEVPDREEISAQVGKHLEECYIALSGSKKSLQKLVQAHKNFQDQNFHLSAMFLGVRETLEHLRGKGYKIAAVTTRFKRTAFQTLKDADILDFFDAVIYGDDVAAVKPDPEPLFKALQILNEKPEYTVMIGDSHLDIEAGKNAGTKTIRATYGFHKDQMHEPEPDLFIEDIKDLLKIL</sequence>
<dbReference type="PANTHER" id="PTHR43434:SF26">
    <property type="entry name" value="PYROPHOSPHATASE PPAX"/>
    <property type="match status" value="1"/>
</dbReference>
<dbReference type="Gene3D" id="1.10.150.240">
    <property type="entry name" value="Putative phosphatase, domain 2"/>
    <property type="match status" value="1"/>
</dbReference>
<dbReference type="PRINTS" id="PR00413">
    <property type="entry name" value="HADHALOGNASE"/>
</dbReference>
<dbReference type="InterPro" id="IPR041492">
    <property type="entry name" value="HAD_2"/>
</dbReference>
<dbReference type="Gene3D" id="3.40.50.1000">
    <property type="entry name" value="HAD superfamily/HAD-like"/>
    <property type="match status" value="1"/>
</dbReference>
<dbReference type="NCBIfam" id="TIGR01509">
    <property type="entry name" value="HAD-SF-IA-v3"/>
    <property type="match status" value="1"/>
</dbReference>
<evidence type="ECO:0000313" key="1">
    <source>
        <dbReference type="EMBL" id="KKU75944.1"/>
    </source>
</evidence>
<proteinExistence type="predicted"/>
<dbReference type="GO" id="GO:0006281">
    <property type="term" value="P:DNA repair"/>
    <property type="evidence" value="ECO:0007669"/>
    <property type="project" value="TreeGrafter"/>
</dbReference>
<accession>A0A0G1T2F1</accession>